<accession>A0AAW1R4B1</accession>
<gene>
    <name evidence="1" type="ORF">WJX72_002275</name>
</gene>
<dbReference type="AlphaFoldDB" id="A0AAW1R4B1"/>
<protein>
    <submittedName>
        <fullName evidence="1">Uncharacterized protein</fullName>
    </submittedName>
</protein>
<evidence type="ECO:0000313" key="1">
    <source>
        <dbReference type="EMBL" id="KAK9828825.1"/>
    </source>
</evidence>
<comment type="caution">
    <text evidence="1">The sequence shown here is derived from an EMBL/GenBank/DDBJ whole genome shotgun (WGS) entry which is preliminary data.</text>
</comment>
<sequence>MGLDTVVAERGSSSLQGVRCHVAQPPSRCRDAAYAHHAVAVHDAFVCCALQAQAADRAAPSEAETKQAITDYVAMLKAVYSDLILEPHVVTAEAMSCYSDPARSEEAAHLRQFRLLQRRFILYQQAATPLSSQPANSFALQLPDQLQVEQASGEATSFSFSLQDTDWKAGCVSKKGLKGKAGVVSSLEASQAGRRPGRLYFTDGTIPAYNGIPEDAPGTYCLVNNAANSMLPAEWRSDRADNLFYFMKVESTGTASFTLFAPIGGGCNLTAFHQETKKRRSWNCGAGDFIVQPLATAENVRKMERVHAAVTGQHVRHGQLLPLEMYLEEGIPLVLALRDKPGAEMVELPEQSMHAFLSWGTANSCPPALKVSCNDWCVRDEMSSAYLLEKLVPPLAQLGVEEGFPADDAHTWTESAYFTREPFCVGRQRGSHWPAGLKPWAEELQAEPDGAAVGASLQEQRSWQVEVILAEAALAALYPALLDLCERAQPEQEVLKDESAEAAGREDVNFTREYLLRTVQDVARVLMRKVPPAFAAVTPGSPPQSAGHQPPTEIAAAAAGQAFKPFQLPAAPRADAAGKAARDDACVYWAYMVATGQERAGIGEAAEAKSHAELLKRPATLRSHWLLALQLEWEAAQACRAGKADLQLLAQCRSRRCALENLSDNCCCQLLCRYHTNWSC</sequence>
<dbReference type="Proteomes" id="UP001489004">
    <property type="component" value="Unassembled WGS sequence"/>
</dbReference>
<reference evidence="1 2" key="1">
    <citation type="journal article" date="2024" name="Nat. Commun.">
        <title>Phylogenomics reveals the evolutionary origins of lichenization in chlorophyte algae.</title>
        <authorList>
            <person name="Puginier C."/>
            <person name="Libourel C."/>
            <person name="Otte J."/>
            <person name="Skaloud P."/>
            <person name="Haon M."/>
            <person name="Grisel S."/>
            <person name="Petersen M."/>
            <person name="Berrin J.G."/>
            <person name="Delaux P.M."/>
            <person name="Dal Grande F."/>
            <person name="Keller J."/>
        </authorList>
    </citation>
    <scope>NUCLEOTIDE SEQUENCE [LARGE SCALE GENOMIC DNA]</scope>
    <source>
        <strain evidence="1 2">SAG 2043</strain>
    </source>
</reference>
<proteinExistence type="predicted"/>
<evidence type="ECO:0000313" key="2">
    <source>
        <dbReference type="Proteomes" id="UP001489004"/>
    </source>
</evidence>
<name>A0AAW1R4B1_9CHLO</name>
<keyword evidence="2" id="KW-1185">Reference proteome</keyword>
<dbReference type="EMBL" id="JALJOR010000001">
    <property type="protein sequence ID" value="KAK9828825.1"/>
    <property type="molecule type" value="Genomic_DNA"/>
</dbReference>
<organism evidence="1 2">
    <name type="scientific">[Myrmecia] bisecta</name>
    <dbReference type="NCBI Taxonomy" id="41462"/>
    <lineage>
        <taxon>Eukaryota</taxon>
        <taxon>Viridiplantae</taxon>
        <taxon>Chlorophyta</taxon>
        <taxon>core chlorophytes</taxon>
        <taxon>Trebouxiophyceae</taxon>
        <taxon>Trebouxiales</taxon>
        <taxon>Trebouxiaceae</taxon>
        <taxon>Myrmecia</taxon>
    </lineage>
</organism>